<keyword evidence="2" id="KW-0472">Membrane</keyword>
<feature type="compositionally biased region" description="Low complexity" evidence="1">
    <location>
        <begin position="1"/>
        <end position="14"/>
    </location>
</feature>
<evidence type="ECO:0000313" key="3">
    <source>
        <dbReference type="EMBL" id="KAG7375664.1"/>
    </source>
</evidence>
<evidence type="ECO:0000313" key="4">
    <source>
        <dbReference type="Proteomes" id="UP000694044"/>
    </source>
</evidence>
<evidence type="ECO:0000256" key="1">
    <source>
        <dbReference type="SAM" id="MobiDB-lite"/>
    </source>
</evidence>
<proteinExistence type="predicted"/>
<evidence type="ECO:0008006" key="5">
    <source>
        <dbReference type="Google" id="ProtNLM"/>
    </source>
</evidence>
<keyword evidence="2" id="KW-0812">Transmembrane</keyword>
<feature type="region of interest" description="Disordered" evidence="1">
    <location>
        <begin position="121"/>
        <end position="176"/>
    </location>
</feature>
<feature type="compositionally biased region" description="Low complexity" evidence="1">
    <location>
        <begin position="138"/>
        <end position="170"/>
    </location>
</feature>
<protein>
    <recommendedName>
        <fullName evidence="5">Mucin-like protein</fullName>
    </recommendedName>
</protein>
<feature type="transmembrane region" description="Helical" evidence="2">
    <location>
        <begin position="278"/>
        <end position="302"/>
    </location>
</feature>
<keyword evidence="4" id="KW-1185">Reference proteome</keyword>
<dbReference type="Proteomes" id="UP000694044">
    <property type="component" value="Unassembled WGS sequence"/>
</dbReference>
<comment type="caution">
    <text evidence="3">The sequence shown here is derived from an EMBL/GenBank/DDBJ whole genome shotgun (WGS) entry which is preliminary data.</text>
</comment>
<dbReference type="OrthoDB" id="116112at2759"/>
<evidence type="ECO:0000256" key="2">
    <source>
        <dbReference type="SAM" id="Phobius"/>
    </source>
</evidence>
<organism evidence="3 4">
    <name type="scientific">Phytophthora pseudosyringae</name>
    <dbReference type="NCBI Taxonomy" id="221518"/>
    <lineage>
        <taxon>Eukaryota</taxon>
        <taxon>Sar</taxon>
        <taxon>Stramenopiles</taxon>
        <taxon>Oomycota</taxon>
        <taxon>Peronosporomycetes</taxon>
        <taxon>Peronosporales</taxon>
        <taxon>Peronosporaceae</taxon>
        <taxon>Phytophthora</taxon>
    </lineage>
</organism>
<dbReference type="EMBL" id="JAGDFM010001006">
    <property type="protein sequence ID" value="KAG7375664.1"/>
    <property type="molecule type" value="Genomic_DNA"/>
</dbReference>
<reference evidence="3" key="1">
    <citation type="submission" date="2021-02" db="EMBL/GenBank/DDBJ databases">
        <authorList>
            <person name="Palmer J.M."/>
        </authorList>
    </citation>
    <scope>NUCLEOTIDE SEQUENCE</scope>
    <source>
        <strain evidence="3">SCRP734</strain>
    </source>
</reference>
<accession>A0A8T1V7V9</accession>
<sequence length="337" mass="34603">MDTTSQDAADSDSTLGSDEMFPFDDDDLLLDSGSFDYSSSYFGSGYVECTDISVGGDATYCIEGLVCSGDGEKPTGYDCPLKDDVAIADCLDNMKSFLGGECVAPQDSVCHRIGTGPWGCVWEGEETKEEDITNTSDGESTPTNGSGTTSAAASTTTSGSDATTNPGTETTTDKDDCTEVSVEGDATYCISGAICSGDGDEPAGDRCPVSGDVAVGDCHDYLPSYLDGKCVAPSDGVCQKIKTGAWGCVLGSSEATAASYIIETADGGSTGTGVSSSAAVYVAIASAVALAAVIAGVAVAWSRHKRHNRSNRHAEVRMDAVLTPPSSFRSDGPFHRV</sequence>
<dbReference type="AlphaFoldDB" id="A0A8T1V7V9"/>
<gene>
    <name evidence="3" type="ORF">PHYPSEUDO_000297</name>
</gene>
<name>A0A8T1V7V9_9STRA</name>
<keyword evidence="2" id="KW-1133">Transmembrane helix</keyword>
<feature type="region of interest" description="Disordered" evidence="1">
    <location>
        <begin position="1"/>
        <end position="22"/>
    </location>
</feature>